<evidence type="ECO:0000256" key="5">
    <source>
        <dbReference type="ARBA" id="ARBA00022729"/>
    </source>
</evidence>
<dbReference type="Pfam" id="PF07722">
    <property type="entry name" value="Peptidase_C26"/>
    <property type="match status" value="1"/>
</dbReference>
<gene>
    <name evidence="9" type="ORF">KR093_000872</name>
</gene>
<dbReference type="InterPro" id="IPR029062">
    <property type="entry name" value="Class_I_gatase-like"/>
</dbReference>
<name>A0AAD4PHM0_9MUSC</name>
<feature type="active site" description="Nucleophile" evidence="7 8">
    <location>
        <position position="127"/>
    </location>
</feature>
<evidence type="ECO:0000256" key="7">
    <source>
        <dbReference type="PIRSR" id="PIRSR615527-1"/>
    </source>
</evidence>
<dbReference type="GO" id="GO:0005576">
    <property type="term" value="C:extracellular region"/>
    <property type="evidence" value="ECO:0007669"/>
    <property type="project" value="UniProtKB-SubCell"/>
</dbReference>
<evidence type="ECO:0000256" key="4">
    <source>
        <dbReference type="ARBA" id="ARBA00022525"/>
    </source>
</evidence>
<evidence type="ECO:0000256" key="3">
    <source>
        <dbReference type="ARBA" id="ARBA00012886"/>
    </source>
</evidence>
<keyword evidence="5" id="KW-0732">Signal</keyword>
<dbReference type="PANTHER" id="PTHR11315">
    <property type="entry name" value="PROTEASE FAMILY C26 GAMMA-GLUTAMYL HYDROLASE"/>
    <property type="match status" value="1"/>
</dbReference>
<dbReference type="Gene3D" id="3.40.50.880">
    <property type="match status" value="1"/>
</dbReference>
<dbReference type="GO" id="GO:0005773">
    <property type="term" value="C:vacuole"/>
    <property type="evidence" value="ECO:0007669"/>
    <property type="project" value="TreeGrafter"/>
</dbReference>
<comment type="caution">
    <text evidence="9">The sequence shown here is derived from an EMBL/GenBank/DDBJ whole genome shotgun (WGS) entry which is preliminary data.</text>
</comment>
<comment type="catalytic activity">
    <reaction evidence="8">
        <text>(6S)-5,6,7,8-tetrahydrofolyl-(gamma-L-Glu)(n) + (n-1) H2O = (6S)-5,6,7,8-tetrahydrofolate + (n-1) L-glutamate</text>
        <dbReference type="Rhea" id="RHEA:56784"/>
        <dbReference type="Rhea" id="RHEA-COMP:14738"/>
        <dbReference type="ChEBI" id="CHEBI:15377"/>
        <dbReference type="ChEBI" id="CHEBI:29985"/>
        <dbReference type="ChEBI" id="CHEBI:57453"/>
        <dbReference type="ChEBI" id="CHEBI:141005"/>
        <dbReference type="EC" id="3.4.19.9"/>
    </reaction>
</comment>
<evidence type="ECO:0000256" key="8">
    <source>
        <dbReference type="PROSITE-ProRule" id="PRU00607"/>
    </source>
</evidence>
<keyword evidence="6 8" id="KW-0378">Hydrolase</keyword>
<comment type="similarity">
    <text evidence="2">Belongs to the peptidase C26 family.</text>
</comment>
<dbReference type="GO" id="GO:0046900">
    <property type="term" value="P:tetrahydrofolylpolyglutamate metabolic process"/>
    <property type="evidence" value="ECO:0007669"/>
    <property type="project" value="TreeGrafter"/>
</dbReference>
<accession>A0AAD4PHM0</accession>
<organism evidence="9 10">
    <name type="scientific">Drosophila rubida</name>
    <dbReference type="NCBI Taxonomy" id="30044"/>
    <lineage>
        <taxon>Eukaryota</taxon>
        <taxon>Metazoa</taxon>
        <taxon>Ecdysozoa</taxon>
        <taxon>Arthropoda</taxon>
        <taxon>Hexapoda</taxon>
        <taxon>Insecta</taxon>
        <taxon>Pterygota</taxon>
        <taxon>Neoptera</taxon>
        <taxon>Endopterygota</taxon>
        <taxon>Diptera</taxon>
        <taxon>Brachycera</taxon>
        <taxon>Muscomorpha</taxon>
        <taxon>Ephydroidea</taxon>
        <taxon>Drosophilidae</taxon>
        <taxon>Drosophila</taxon>
    </lineage>
</organism>
<dbReference type="InterPro" id="IPR015527">
    <property type="entry name" value="Pept_C26_g-glut_hydrolase"/>
</dbReference>
<dbReference type="Proteomes" id="UP001200034">
    <property type="component" value="Unassembled WGS sequence"/>
</dbReference>
<dbReference type="EMBL" id="JAJJHW010002774">
    <property type="protein sequence ID" value="KAH8365448.1"/>
    <property type="molecule type" value="Genomic_DNA"/>
</dbReference>
<sequence length="349" mass="39639">MKRSDGMESAHNPHIGVMCMDMAKSLEKHLGVGIWHSYLPVSYVKQLESVGAVVIPIWIGRERAYYEAIMQLVNGVLLPGGAVLLDDKKPPEHPHLTNDCVTAARHIYEIAMAKNAAGEYFPVWGTCLGFQLMMINAAGTKEVRTTCRKPRFEALPLQLSRDYAESQLFAGQPDELAQEMGREPFACHQHRYCITESELRHYKLHEDWHVLATRDDEDNAPRFVTLIEHRKYPIAGAQFHPEKVAYELLFAKPDNCRESHTAECIKLAQHFANFFVSACRRNANRFASAEQQACHMICNWQPVFCGKFIHSHWLECYLFKQHVDYPRECRSLATSEAAPAVATEATAVP</sequence>
<reference evidence="9" key="1">
    <citation type="journal article" date="2021" name="Mol. Ecol. Resour.">
        <title>Phylogenomic analyses of the genus Drosophila reveals genomic signals of climate adaptation.</title>
        <authorList>
            <person name="Li F."/>
            <person name="Rane R.V."/>
            <person name="Luria V."/>
            <person name="Xiong Z."/>
            <person name="Chen J."/>
            <person name="Li Z."/>
            <person name="Catullo R.A."/>
            <person name="Griffin P.C."/>
            <person name="Schiffer M."/>
            <person name="Pearce S."/>
            <person name="Lee S.F."/>
            <person name="McElroy K."/>
            <person name="Stocker A."/>
            <person name="Shirriffs J."/>
            <person name="Cockerell F."/>
            <person name="Coppin C."/>
            <person name="Sgro C.M."/>
            <person name="Karger A."/>
            <person name="Cain J.W."/>
            <person name="Weber J.A."/>
            <person name="Santpere G."/>
            <person name="Kirschner M.W."/>
            <person name="Hoffmann A.A."/>
            <person name="Oakeshott J.G."/>
            <person name="Zhang G."/>
        </authorList>
    </citation>
    <scope>NUCLEOTIDE SEQUENCE</scope>
    <source>
        <strain evidence="9">BGI-SZ-2011g</strain>
    </source>
</reference>
<evidence type="ECO:0000256" key="1">
    <source>
        <dbReference type="ARBA" id="ARBA00004239"/>
    </source>
</evidence>
<proteinExistence type="inferred from homology"/>
<dbReference type="PANTHER" id="PTHR11315:SF0">
    <property type="entry name" value="FOLATE GAMMA-GLUTAMYL HYDROLASE"/>
    <property type="match status" value="1"/>
</dbReference>
<evidence type="ECO:0000256" key="2">
    <source>
        <dbReference type="ARBA" id="ARBA00011083"/>
    </source>
</evidence>
<evidence type="ECO:0000256" key="6">
    <source>
        <dbReference type="ARBA" id="ARBA00022801"/>
    </source>
</evidence>
<keyword evidence="4" id="KW-0964">Secreted</keyword>
<dbReference type="SUPFAM" id="SSF52317">
    <property type="entry name" value="Class I glutamine amidotransferase-like"/>
    <property type="match status" value="1"/>
</dbReference>
<dbReference type="AlphaFoldDB" id="A0AAD4PHM0"/>
<dbReference type="InterPro" id="IPR011697">
    <property type="entry name" value="Peptidase_C26"/>
</dbReference>
<feature type="active site" description="Proton donor" evidence="7">
    <location>
        <position position="240"/>
    </location>
</feature>
<dbReference type="EC" id="3.4.19.9" evidence="3 8"/>
<dbReference type="PROSITE" id="PS51275">
    <property type="entry name" value="PEPTIDASE_C26_GGH"/>
    <property type="match status" value="1"/>
</dbReference>
<dbReference type="PROSITE" id="PS51273">
    <property type="entry name" value="GATASE_TYPE_1"/>
    <property type="match status" value="1"/>
</dbReference>
<feature type="active site" evidence="8">
    <location>
        <position position="240"/>
    </location>
</feature>
<protein>
    <recommendedName>
        <fullName evidence="3 8">folate gamma-glutamyl hydrolase</fullName>
        <ecNumber evidence="3 8">3.4.19.9</ecNumber>
    </recommendedName>
</protein>
<comment type="subcellular location">
    <subcellularLocation>
        <location evidence="1">Secreted</location>
        <location evidence="1">Extracellular space</location>
    </subcellularLocation>
</comment>
<keyword evidence="10" id="KW-1185">Reference proteome</keyword>
<evidence type="ECO:0000313" key="9">
    <source>
        <dbReference type="EMBL" id="KAH8365448.1"/>
    </source>
</evidence>
<dbReference type="GO" id="GO:0034722">
    <property type="term" value="F:gamma-glutamyl-peptidase activity"/>
    <property type="evidence" value="ECO:0007669"/>
    <property type="project" value="UniProtKB-UniRule"/>
</dbReference>
<evidence type="ECO:0000313" key="10">
    <source>
        <dbReference type="Proteomes" id="UP001200034"/>
    </source>
</evidence>